<dbReference type="AlphaFoldDB" id="A0A1X0RC91"/>
<evidence type="ECO:0000256" key="2">
    <source>
        <dbReference type="ARBA" id="ARBA00023242"/>
    </source>
</evidence>
<reference evidence="5" key="1">
    <citation type="journal article" date="2016" name="Proc. Natl. Acad. Sci. U.S.A.">
        <title>Lipid metabolic changes in an early divergent fungus govern the establishment of a mutualistic symbiosis with endobacteria.</title>
        <authorList>
            <person name="Lastovetsky O.A."/>
            <person name="Gaspar M.L."/>
            <person name="Mondo S.J."/>
            <person name="LaButti K.M."/>
            <person name="Sandor L."/>
            <person name="Grigoriev I.V."/>
            <person name="Henry S.A."/>
            <person name="Pawlowska T.E."/>
        </authorList>
    </citation>
    <scope>NUCLEOTIDE SEQUENCE [LARGE SCALE GENOMIC DNA]</scope>
    <source>
        <strain evidence="5">ATCC 52814</strain>
    </source>
</reference>
<dbReference type="GO" id="GO:0005737">
    <property type="term" value="C:cytoplasm"/>
    <property type="evidence" value="ECO:0007669"/>
    <property type="project" value="UniProtKB-SubCell"/>
</dbReference>
<dbReference type="Gene3D" id="1.20.58.1590">
    <property type="entry name" value="Tethering factor for nuclear proteasome Cut8/Sts1"/>
    <property type="match status" value="1"/>
</dbReference>
<dbReference type="GO" id="GO:0015031">
    <property type="term" value="P:protein transport"/>
    <property type="evidence" value="ECO:0007669"/>
    <property type="project" value="UniProtKB-UniRule"/>
</dbReference>
<comment type="function">
    <text evidence="3">Involved in ubiquitin-mediated protein degradation. Regulatory factor in the ubiquitin/proteasome pathway that controls the turnover of proteasome substrates. Targets proteasomes to the nucleus and facilitates the degradation of nuclear proteins.</text>
</comment>
<dbReference type="VEuPathDB" id="FungiDB:BCV72DRAFT_260720"/>
<keyword evidence="3" id="KW-0653">Protein transport</keyword>
<sequence length="281" mass="32505">MHNLNTSEYSRGRKRRNSEDEEMDDISHRSLLAARKELKKHKSIQKRTARIAILETMEKEALIHIIQSFLHKQPELIRDVMTYIPEPTIASAMNVLLDMEKKFINSFPFNKHGPGRDDYTFSRVREPLADLIDTLVRYANHFTSPRVFPTTTFTFLDYAAHIAHRLPVWDNENHNRLKQNLYQQLNEFWKTAIQSTASKLREGEIYSPESVSEWAKSLAQHDSFTGGFYFTESVHEFTRQLGFMIGLTTANDLEDKAATPVCHLAPLETTFTSTSVVGDRR</sequence>
<dbReference type="EMBL" id="KV921874">
    <property type="protein sequence ID" value="ORE09602.1"/>
    <property type="molecule type" value="Genomic_DNA"/>
</dbReference>
<dbReference type="PANTHER" id="PTHR28032">
    <property type="entry name" value="FI02826P"/>
    <property type="match status" value="1"/>
</dbReference>
<dbReference type="GO" id="GO:0071630">
    <property type="term" value="P:nuclear protein quality control by the ubiquitin-proteasome system"/>
    <property type="evidence" value="ECO:0007669"/>
    <property type="project" value="UniProtKB-UniRule"/>
</dbReference>
<dbReference type="Pfam" id="PF08559">
    <property type="entry name" value="Cut8"/>
    <property type="match status" value="1"/>
</dbReference>
<comment type="subunit">
    <text evidence="3">Binds the proteasome.</text>
</comment>
<comment type="similarity">
    <text evidence="1 3">Belongs to the cut8/STS1 family.</text>
</comment>
<organism evidence="5">
    <name type="scientific">Rhizopus microsporus var. microsporus</name>
    <dbReference type="NCBI Taxonomy" id="86635"/>
    <lineage>
        <taxon>Eukaryota</taxon>
        <taxon>Fungi</taxon>
        <taxon>Fungi incertae sedis</taxon>
        <taxon>Mucoromycota</taxon>
        <taxon>Mucoromycotina</taxon>
        <taxon>Mucoromycetes</taxon>
        <taxon>Mucorales</taxon>
        <taxon>Mucorineae</taxon>
        <taxon>Rhizopodaceae</taxon>
        <taxon>Rhizopus</taxon>
    </lineage>
</organism>
<comment type="subcellular location">
    <subcellularLocation>
        <location evidence="3">Cytoplasm</location>
    </subcellularLocation>
    <subcellularLocation>
        <location evidence="3">Nucleus</location>
    </subcellularLocation>
</comment>
<dbReference type="OrthoDB" id="10061064at2759"/>
<proteinExistence type="inferred from homology"/>
<dbReference type="GO" id="GO:0031144">
    <property type="term" value="P:proteasome localization"/>
    <property type="evidence" value="ECO:0007669"/>
    <property type="project" value="UniProtKB-UniRule"/>
</dbReference>
<dbReference type="Proteomes" id="UP000242414">
    <property type="component" value="Unassembled WGS sequence"/>
</dbReference>
<keyword evidence="3" id="KW-0963">Cytoplasm</keyword>
<gene>
    <name evidence="5" type="ORF">BCV72DRAFT_260720</name>
</gene>
<evidence type="ECO:0000256" key="4">
    <source>
        <dbReference type="SAM" id="MobiDB-lite"/>
    </source>
</evidence>
<dbReference type="InterPro" id="IPR038422">
    <property type="entry name" value="Cut8/Sts1_sf"/>
</dbReference>
<dbReference type="GO" id="GO:0031965">
    <property type="term" value="C:nuclear membrane"/>
    <property type="evidence" value="ECO:0007669"/>
    <property type="project" value="TreeGrafter"/>
</dbReference>
<accession>A0A1X0RC91</accession>
<keyword evidence="2 3" id="KW-0539">Nucleus</keyword>
<evidence type="ECO:0000256" key="3">
    <source>
        <dbReference type="RuleBase" id="RU368013"/>
    </source>
</evidence>
<keyword evidence="3" id="KW-0813">Transport</keyword>
<protein>
    <recommendedName>
        <fullName evidence="3">Tethering factor for nuclear proteasome STS1</fullName>
    </recommendedName>
</protein>
<feature type="region of interest" description="Disordered" evidence="4">
    <location>
        <begin position="1"/>
        <end position="25"/>
    </location>
</feature>
<dbReference type="GO" id="GO:0070628">
    <property type="term" value="F:proteasome binding"/>
    <property type="evidence" value="ECO:0007669"/>
    <property type="project" value="TreeGrafter"/>
</dbReference>
<name>A0A1X0RC91_RHIZD</name>
<dbReference type="InterPro" id="IPR013868">
    <property type="entry name" value="Cut8/Sts1_fam"/>
</dbReference>
<evidence type="ECO:0000256" key="1">
    <source>
        <dbReference type="ARBA" id="ARBA00006199"/>
    </source>
</evidence>
<evidence type="ECO:0000313" key="5">
    <source>
        <dbReference type="EMBL" id="ORE09602.1"/>
    </source>
</evidence>
<dbReference type="PANTHER" id="PTHR28032:SF1">
    <property type="entry name" value="FI02826P"/>
    <property type="match status" value="1"/>
</dbReference>